<organism evidence="1">
    <name type="scientific">Anguilla anguilla</name>
    <name type="common">European freshwater eel</name>
    <name type="synonym">Muraena anguilla</name>
    <dbReference type="NCBI Taxonomy" id="7936"/>
    <lineage>
        <taxon>Eukaryota</taxon>
        <taxon>Metazoa</taxon>
        <taxon>Chordata</taxon>
        <taxon>Craniata</taxon>
        <taxon>Vertebrata</taxon>
        <taxon>Euteleostomi</taxon>
        <taxon>Actinopterygii</taxon>
        <taxon>Neopterygii</taxon>
        <taxon>Teleostei</taxon>
        <taxon>Anguilliformes</taxon>
        <taxon>Anguillidae</taxon>
        <taxon>Anguilla</taxon>
    </lineage>
</organism>
<sequence>MFLTLCSVTGEFSSSEEVMKSISLLSRVRDSTG</sequence>
<name>A0A0E9ULS5_ANGAN</name>
<reference evidence="1" key="2">
    <citation type="journal article" date="2015" name="Fish Shellfish Immunol.">
        <title>Early steps in the European eel (Anguilla anguilla)-Vibrio vulnificus interaction in the gills: Role of the RtxA13 toxin.</title>
        <authorList>
            <person name="Callol A."/>
            <person name="Pajuelo D."/>
            <person name="Ebbesson L."/>
            <person name="Teles M."/>
            <person name="MacKenzie S."/>
            <person name="Amaro C."/>
        </authorList>
    </citation>
    <scope>NUCLEOTIDE SEQUENCE</scope>
</reference>
<proteinExistence type="predicted"/>
<reference evidence="1" key="1">
    <citation type="submission" date="2014-11" db="EMBL/GenBank/DDBJ databases">
        <authorList>
            <person name="Amaro Gonzalez C."/>
        </authorList>
    </citation>
    <scope>NUCLEOTIDE SEQUENCE</scope>
</reference>
<protein>
    <submittedName>
        <fullName evidence="1">Uncharacterized protein</fullName>
    </submittedName>
</protein>
<evidence type="ECO:0000313" key="1">
    <source>
        <dbReference type="EMBL" id="JAH66215.1"/>
    </source>
</evidence>
<dbReference type="EMBL" id="GBXM01042362">
    <property type="protein sequence ID" value="JAH66215.1"/>
    <property type="molecule type" value="Transcribed_RNA"/>
</dbReference>
<dbReference type="AlphaFoldDB" id="A0A0E9ULS5"/>
<accession>A0A0E9ULS5</accession>